<accession>A0AA95H6C2</accession>
<sequence length="149" mass="17100">MPQKDESHQLVKEALIKDGWDITDDPYVISYGERFLFVDLAASTSNQGQFIGAQRKDQLIAVEIKEFRGKSAVNDLEQAIGQYTLYQLLLKQVDPKRRVFLAISDIVYDEVFSEPIGELVINQLPMDLIVIDVKAKEVKKWIRKTTSKR</sequence>
<organism evidence="1">
    <name type="scientific">Candidatus Thiocaldithrix dubininis</name>
    <dbReference type="NCBI Taxonomy" id="3080823"/>
    <lineage>
        <taxon>Bacteria</taxon>
        <taxon>Pseudomonadati</taxon>
        <taxon>Pseudomonadota</taxon>
        <taxon>Gammaproteobacteria</taxon>
        <taxon>Thiotrichales</taxon>
        <taxon>Thiotrichaceae</taxon>
        <taxon>Candidatus Thiocaldithrix</taxon>
    </lineage>
</organism>
<protein>
    <submittedName>
        <fullName evidence="1">XisH family protein</fullName>
    </submittedName>
</protein>
<dbReference type="Pfam" id="PF08814">
    <property type="entry name" value="XisH"/>
    <property type="match status" value="1"/>
</dbReference>
<dbReference type="AlphaFoldDB" id="A0AA95H6C2"/>
<gene>
    <name evidence="1" type="ORF">QJT80_10990</name>
</gene>
<dbReference type="GO" id="GO:0003676">
    <property type="term" value="F:nucleic acid binding"/>
    <property type="evidence" value="ECO:0007669"/>
    <property type="project" value="InterPro"/>
</dbReference>
<dbReference type="KEGG" id="tdu:QJT80_10990"/>
<dbReference type="InterPro" id="IPR014919">
    <property type="entry name" value="XisH"/>
</dbReference>
<name>A0AA95H6C2_9GAMM</name>
<dbReference type="Proteomes" id="UP001300672">
    <property type="component" value="Chromosome"/>
</dbReference>
<dbReference type="InterPro" id="IPR011856">
    <property type="entry name" value="tRNA_endonuc-like_dom_sf"/>
</dbReference>
<evidence type="ECO:0000313" key="1">
    <source>
        <dbReference type="EMBL" id="WGZ90023.1"/>
    </source>
</evidence>
<reference evidence="1" key="1">
    <citation type="journal article" date="2023" name="Int. J. Mol. Sci.">
        <title>Metagenomics Revealed a New Genus 'Candidatus Thiocaldithrix dubininis' gen. nov., sp. nov. and a New Species 'Candidatus Thiothrix putei' sp. nov. in the Family Thiotrichaceae, Some Members of Which Have Traits of Both Na+- and H+-Motive Energetics.</title>
        <authorList>
            <person name="Ravin N.V."/>
            <person name="Muntyan M.S."/>
            <person name="Smolyakov D.D."/>
            <person name="Rudenko T.S."/>
            <person name="Beletsky A.V."/>
            <person name="Mardanov A.V."/>
            <person name="Grabovich M.Y."/>
        </authorList>
    </citation>
    <scope>NUCLEOTIDE SEQUENCE</scope>
    <source>
        <strain evidence="1">GKL-01</strain>
    </source>
</reference>
<dbReference type="InterPro" id="IPR011335">
    <property type="entry name" value="Restrct_endonuc-II-like"/>
</dbReference>
<dbReference type="CDD" id="cd22366">
    <property type="entry name" value="XisH-like"/>
    <property type="match status" value="1"/>
</dbReference>
<dbReference type="EMBL" id="CP124755">
    <property type="protein sequence ID" value="WGZ90023.1"/>
    <property type="molecule type" value="Genomic_DNA"/>
</dbReference>
<reference evidence="1" key="2">
    <citation type="submission" date="2023-04" db="EMBL/GenBank/DDBJ databases">
        <authorList>
            <person name="Beletskiy A.V."/>
            <person name="Mardanov A.V."/>
            <person name="Ravin N.V."/>
        </authorList>
    </citation>
    <scope>NUCLEOTIDE SEQUENCE</scope>
    <source>
        <strain evidence="1">GKL-01</strain>
    </source>
</reference>
<dbReference type="Gene3D" id="3.40.1350.10">
    <property type="match status" value="1"/>
</dbReference>
<dbReference type="SUPFAM" id="SSF52980">
    <property type="entry name" value="Restriction endonuclease-like"/>
    <property type="match status" value="1"/>
</dbReference>
<proteinExistence type="predicted"/>